<name>A0A1T3P2Z8_9ACTN</name>
<dbReference type="Gene3D" id="1.20.1250.20">
    <property type="entry name" value="MFS general substrate transporter like domains"/>
    <property type="match status" value="1"/>
</dbReference>
<dbReference type="PANTHER" id="PTHR23513">
    <property type="entry name" value="INTEGRAL MEMBRANE EFFLUX PROTEIN-RELATED"/>
    <property type="match status" value="1"/>
</dbReference>
<evidence type="ECO:0000313" key="8">
    <source>
        <dbReference type="Proteomes" id="UP000190037"/>
    </source>
</evidence>
<dbReference type="GO" id="GO:0022857">
    <property type="term" value="F:transmembrane transporter activity"/>
    <property type="evidence" value="ECO:0007669"/>
    <property type="project" value="InterPro"/>
</dbReference>
<comment type="caution">
    <text evidence="7">The sequence shown here is derived from an EMBL/GenBank/DDBJ whole genome shotgun (WGS) entry which is preliminary data.</text>
</comment>
<dbReference type="GO" id="GO:0005886">
    <property type="term" value="C:plasma membrane"/>
    <property type="evidence" value="ECO:0007669"/>
    <property type="project" value="UniProtKB-SubCell"/>
</dbReference>
<dbReference type="CDD" id="cd06173">
    <property type="entry name" value="MFS_MefA_like"/>
    <property type="match status" value="1"/>
</dbReference>
<evidence type="ECO:0008006" key="9">
    <source>
        <dbReference type="Google" id="ProtNLM"/>
    </source>
</evidence>
<proteinExistence type="predicted"/>
<feature type="transmembrane region" description="Helical" evidence="6">
    <location>
        <begin position="296"/>
        <end position="315"/>
    </location>
</feature>
<dbReference type="AlphaFoldDB" id="A0A1T3P2Z8"/>
<feature type="transmembrane region" description="Helical" evidence="6">
    <location>
        <begin position="59"/>
        <end position="76"/>
    </location>
</feature>
<accession>A0A1T3P2Z8</accession>
<evidence type="ECO:0000313" key="7">
    <source>
        <dbReference type="EMBL" id="OPC83325.1"/>
    </source>
</evidence>
<dbReference type="InterPro" id="IPR011701">
    <property type="entry name" value="MFS"/>
</dbReference>
<gene>
    <name evidence="7" type="ORF">B4N89_22425</name>
</gene>
<keyword evidence="2" id="KW-1003">Cell membrane</keyword>
<feature type="transmembrane region" description="Helical" evidence="6">
    <location>
        <begin position="356"/>
        <end position="374"/>
    </location>
</feature>
<dbReference type="Proteomes" id="UP000190037">
    <property type="component" value="Unassembled WGS sequence"/>
</dbReference>
<keyword evidence="4 6" id="KW-1133">Transmembrane helix</keyword>
<feature type="transmembrane region" description="Helical" evidence="6">
    <location>
        <begin position="270"/>
        <end position="289"/>
    </location>
</feature>
<reference evidence="7 8" key="1">
    <citation type="submission" date="2017-03" db="EMBL/GenBank/DDBJ databases">
        <title>Draft genome sequence of Streptomyces scabrisporus NF3, endophyte isolated from Amphipterygium adstringens.</title>
        <authorList>
            <person name="Vazquez M."/>
            <person name="Ceapa C.D."/>
            <person name="Rodriguez Luna D."/>
            <person name="Sanchez Esquivel S."/>
        </authorList>
    </citation>
    <scope>NUCLEOTIDE SEQUENCE [LARGE SCALE GENOMIC DNA]</scope>
    <source>
        <strain evidence="7 8">NF3</strain>
    </source>
</reference>
<dbReference type="OrthoDB" id="3613552at2"/>
<keyword evidence="8" id="KW-1185">Reference proteome</keyword>
<feature type="transmembrane region" description="Helical" evidence="6">
    <location>
        <begin position="88"/>
        <end position="108"/>
    </location>
</feature>
<feature type="transmembrane region" description="Helical" evidence="6">
    <location>
        <begin position="235"/>
        <end position="258"/>
    </location>
</feature>
<dbReference type="RefSeq" id="WP_078977619.1">
    <property type="nucleotide sequence ID" value="NZ_MWQN01000001.1"/>
</dbReference>
<organism evidence="7 8">
    <name type="scientific">Embleya scabrispora</name>
    <dbReference type="NCBI Taxonomy" id="159449"/>
    <lineage>
        <taxon>Bacteria</taxon>
        <taxon>Bacillati</taxon>
        <taxon>Actinomycetota</taxon>
        <taxon>Actinomycetes</taxon>
        <taxon>Kitasatosporales</taxon>
        <taxon>Streptomycetaceae</taxon>
        <taxon>Embleya</taxon>
    </lineage>
</organism>
<dbReference type="SUPFAM" id="SSF103473">
    <property type="entry name" value="MFS general substrate transporter"/>
    <property type="match status" value="1"/>
</dbReference>
<dbReference type="STRING" id="159449.B4N89_22425"/>
<evidence type="ECO:0000256" key="2">
    <source>
        <dbReference type="ARBA" id="ARBA00022475"/>
    </source>
</evidence>
<feature type="transmembrane region" description="Helical" evidence="6">
    <location>
        <begin position="24"/>
        <end position="47"/>
    </location>
</feature>
<keyword evidence="5 6" id="KW-0472">Membrane</keyword>
<evidence type="ECO:0000256" key="5">
    <source>
        <dbReference type="ARBA" id="ARBA00023136"/>
    </source>
</evidence>
<feature type="transmembrane region" description="Helical" evidence="6">
    <location>
        <begin position="386"/>
        <end position="408"/>
    </location>
</feature>
<evidence type="ECO:0000256" key="4">
    <source>
        <dbReference type="ARBA" id="ARBA00022989"/>
    </source>
</evidence>
<evidence type="ECO:0000256" key="3">
    <source>
        <dbReference type="ARBA" id="ARBA00022692"/>
    </source>
</evidence>
<dbReference type="PANTHER" id="PTHR23513:SF17">
    <property type="entry name" value="MEMBRANE PROTEIN"/>
    <property type="match status" value="1"/>
</dbReference>
<evidence type="ECO:0000256" key="6">
    <source>
        <dbReference type="SAM" id="Phobius"/>
    </source>
</evidence>
<feature type="transmembrane region" description="Helical" evidence="6">
    <location>
        <begin position="114"/>
        <end position="140"/>
    </location>
</feature>
<dbReference type="Pfam" id="PF07690">
    <property type="entry name" value="MFS_1"/>
    <property type="match status" value="1"/>
</dbReference>
<keyword evidence="3 6" id="KW-0812">Transmembrane</keyword>
<protein>
    <recommendedName>
        <fullName evidence="9">MFS transporter</fullName>
    </recommendedName>
</protein>
<comment type="subcellular location">
    <subcellularLocation>
        <location evidence="1">Cell membrane</location>
        <topology evidence="1">Multi-pass membrane protein</topology>
    </subcellularLocation>
</comment>
<dbReference type="EMBL" id="MWQN01000001">
    <property type="protein sequence ID" value="OPC83325.1"/>
    <property type="molecule type" value="Genomic_DNA"/>
</dbReference>
<feature type="transmembrane region" description="Helical" evidence="6">
    <location>
        <begin position="321"/>
        <end position="344"/>
    </location>
</feature>
<evidence type="ECO:0000256" key="1">
    <source>
        <dbReference type="ARBA" id="ARBA00004651"/>
    </source>
</evidence>
<sequence>MAVPDTATGVATATPRPAHRDPRVLAWLGAFTASLIGDQIWFLALSWTAVRGGDGTQTGLVLAAGSLPRALLMLPGGAIADRYGPRRVLIGSDLVRCLVMVIAAFAVAASSPAIWLLITIALVFGAVDALFMPAVGALPVRLTARSQLVRVQGMRSLSQRVATVVSAPIGGAVLAWGDAELAFTLNAALFGLSLALLWRLRPGPAPEPEPGSEEPELGLRAGLRHVFGHPFLRPLLIMIALMESGFTIPMNIGIVLLADDAGWGPGGMGTVLGGWGIGAAIGALGLTVVGRVPRPVIVLPAGMLGMAGGLVGLGYAPGVGVAVACAAVLGVGTGVVGGAGSALVQTTCAPSALGRVTALQMMFAVGLIPLLYPVGGLIATEFGPSALFAGGGAAMLAGILVALTSGSFRRRP</sequence>
<dbReference type="InterPro" id="IPR036259">
    <property type="entry name" value="MFS_trans_sf"/>
</dbReference>